<accession>A0A1I7RKH9</accession>
<protein>
    <submittedName>
        <fullName evidence="2">(pine wood nematode) hypothetical protein</fullName>
    </submittedName>
</protein>
<dbReference type="EMBL" id="CAJFDI010000006">
    <property type="protein sequence ID" value="CAD5235103.1"/>
    <property type="molecule type" value="Genomic_DNA"/>
</dbReference>
<evidence type="ECO:0000313" key="4">
    <source>
        <dbReference type="Proteomes" id="UP000659654"/>
    </source>
</evidence>
<sequence>MAAGEEERVRLPAPIKQRQEVVVGTKKATNHGERIPTKYMGPFEEKGGAQSVRPRVFGCTWVLSYPAINASYTALMNGQGRDEALIKFLQTMGHKKESGQSNQNQRESRKRCDSSKEKESGKGSNTGFVAWPKPMNGAKYGSGGP</sequence>
<dbReference type="AlphaFoldDB" id="A0A1I7RKH9"/>
<evidence type="ECO:0000256" key="1">
    <source>
        <dbReference type="SAM" id="MobiDB-lite"/>
    </source>
</evidence>
<dbReference type="Proteomes" id="UP000582659">
    <property type="component" value="Unassembled WGS sequence"/>
</dbReference>
<dbReference type="EMBL" id="CAJFCV020000006">
    <property type="protein sequence ID" value="CAG9131312.1"/>
    <property type="molecule type" value="Genomic_DNA"/>
</dbReference>
<dbReference type="Proteomes" id="UP000095284">
    <property type="component" value="Unplaced"/>
</dbReference>
<feature type="compositionally biased region" description="Basic and acidic residues" evidence="1">
    <location>
        <begin position="106"/>
        <end position="121"/>
    </location>
</feature>
<name>A0A1I7RKH9_BURXY</name>
<gene>
    <name evidence="2" type="ORF">BXYJ_LOCUS15194</name>
</gene>
<keyword evidence="4" id="KW-1185">Reference proteome</keyword>
<dbReference type="Proteomes" id="UP000659654">
    <property type="component" value="Unassembled WGS sequence"/>
</dbReference>
<feature type="region of interest" description="Disordered" evidence="1">
    <location>
        <begin position="91"/>
        <end position="145"/>
    </location>
</feature>
<dbReference type="WBParaSite" id="BXY_0121300.1">
    <property type="protein sequence ID" value="BXY_0121300.1"/>
    <property type="gene ID" value="BXY_0121300"/>
</dbReference>
<evidence type="ECO:0000313" key="3">
    <source>
        <dbReference type="Proteomes" id="UP000095284"/>
    </source>
</evidence>
<reference evidence="5" key="1">
    <citation type="submission" date="2016-11" db="UniProtKB">
        <authorList>
            <consortium name="WormBaseParasite"/>
        </authorList>
    </citation>
    <scope>IDENTIFICATION</scope>
</reference>
<organism evidence="3 5">
    <name type="scientific">Bursaphelenchus xylophilus</name>
    <name type="common">Pinewood nematode worm</name>
    <name type="synonym">Aphelenchoides xylophilus</name>
    <dbReference type="NCBI Taxonomy" id="6326"/>
    <lineage>
        <taxon>Eukaryota</taxon>
        <taxon>Metazoa</taxon>
        <taxon>Ecdysozoa</taxon>
        <taxon>Nematoda</taxon>
        <taxon>Chromadorea</taxon>
        <taxon>Rhabditida</taxon>
        <taxon>Tylenchina</taxon>
        <taxon>Tylenchomorpha</taxon>
        <taxon>Aphelenchoidea</taxon>
        <taxon>Aphelenchoididae</taxon>
        <taxon>Bursaphelenchus</taxon>
    </lineage>
</organism>
<evidence type="ECO:0000313" key="2">
    <source>
        <dbReference type="EMBL" id="CAD5235103.1"/>
    </source>
</evidence>
<evidence type="ECO:0000313" key="5">
    <source>
        <dbReference type="WBParaSite" id="BXY_0121300.1"/>
    </source>
</evidence>
<proteinExistence type="predicted"/>
<reference evidence="2" key="2">
    <citation type="submission" date="2020-09" db="EMBL/GenBank/DDBJ databases">
        <authorList>
            <person name="Kikuchi T."/>
        </authorList>
    </citation>
    <scope>NUCLEOTIDE SEQUENCE</scope>
    <source>
        <strain evidence="2">Ka4C1</strain>
    </source>
</reference>